<proteinExistence type="predicted"/>
<dbReference type="EMBL" id="MK554696">
    <property type="protein sequence ID" value="QBJ04158.1"/>
    <property type="molecule type" value="Genomic_DNA"/>
</dbReference>
<reference evidence="1 2" key="1">
    <citation type="submission" date="2019-02" db="EMBL/GenBank/DDBJ databases">
        <title>Genomic, morphological and functional characterisation of novel bacteriophage Fnu1 capable of disrupt Fusobacterium nucleatum biofilm.</title>
        <authorList>
            <person name="Kabwe M."/>
            <person name="Brown T.L."/>
            <person name="Dashper S."/>
            <person name="Speirs L."/>
            <person name="Ku H."/>
            <person name="Petrovski S."/>
            <person name="Chan H.T."/>
            <person name="Lock P."/>
            <person name="Tucci J."/>
        </authorList>
    </citation>
    <scope>NUCLEOTIDE SEQUENCE [LARGE SCALE GENOMIC DNA]</scope>
</reference>
<sequence length="135" mass="16457">MIDLRYKIELGNNYSFEFKNIGLCTQILNKILIKFDYDANIRRISYNEKEDKLVYHFENEYWLKEYLLFIRDTHKMLYKTDFQYLDGAINKTKLGYTLNSVLNLQQQMYDCDICFQDIIFVLNLGENFEVNYDEY</sequence>
<organism evidence="1 2">
    <name type="scientific">Fusobacterium phage Fnu1</name>
    <dbReference type="NCBI Taxonomy" id="2530024"/>
    <lineage>
        <taxon>Viruses</taxon>
        <taxon>Duplodnaviria</taxon>
        <taxon>Heunggongvirae</taxon>
        <taxon>Uroviricota</taxon>
        <taxon>Caudoviricetes</taxon>
        <taxon>Latrobevirus</taxon>
        <taxon>Latrobevirus FNU1</taxon>
    </lineage>
</organism>
<accession>A0A481W5W7</accession>
<dbReference type="KEGG" id="vg:65071943"/>
<dbReference type="GeneID" id="65071943"/>
<evidence type="ECO:0000313" key="2">
    <source>
        <dbReference type="Proteomes" id="UP000292160"/>
    </source>
</evidence>
<evidence type="ECO:0000313" key="1">
    <source>
        <dbReference type="EMBL" id="QBJ04158.1"/>
    </source>
</evidence>
<dbReference type="RefSeq" id="YP_010082935.1">
    <property type="nucleotide sequence ID" value="NC_055035.1"/>
</dbReference>
<name>A0A481W5W7_9CAUD</name>
<keyword evidence="2" id="KW-1185">Reference proteome</keyword>
<dbReference type="Proteomes" id="UP000292160">
    <property type="component" value="Segment"/>
</dbReference>
<protein>
    <submittedName>
        <fullName evidence="1">Uncharacterized protein</fullName>
    </submittedName>
</protein>